<name>A0A8S1UMG9_PAROT</name>
<sequence length="216" mass="25636">MNMINLVSIEFDFNCMGSIIILYLISHSLAIITLITEFKINFLFVCKLPICNIRIQQIDNNLLMALNSNQREKYWLERINNELKPKLHTLSSFQQVRITYIIQNKKNFIWSLTGKNIQRVIQINIFVSQCLCFKNFVIINYDIHKNKLSQLLSVIQKRSQFQMTNQLNIFTSQRFQSQKLQTVQLMNNICKQLNRYITLKTLLKTFKYQCKSPLIT</sequence>
<evidence type="ECO:0008006" key="4">
    <source>
        <dbReference type="Google" id="ProtNLM"/>
    </source>
</evidence>
<organism evidence="2 3">
    <name type="scientific">Paramecium octaurelia</name>
    <dbReference type="NCBI Taxonomy" id="43137"/>
    <lineage>
        <taxon>Eukaryota</taxon>
        <taxon>Sar</taxon>
        <taxon>Alveolata</taxon>
        <taxon>Ciliophora</taxon>
        <taxon>Intramacronucleata</taxon>
        <taxon>Oligohymenophorea</taxon>
        <taxon>Peniculida</taxon>
        <taxon>Parameciidae</taxon>
        <taxon>Paramecium</taxon>
    </lineage>
</organism>
<keyword evidence="1" id="KW-1133">Transmembrane helix</keyword>
<gene>
    <name evidence="2" type="ORF">POCTA_138.1.T0430310</name>
</gene>
<comment type="caution">
    <text evidence="2">The sequence shown here is derived from an EMBL/GenBank/DDBJ whole genome shotgun (WGS) entry which is preliminary data.</text>
</comment>
<dbReference type="OrthoDB" id="10049342at2759"/>
<keyword evidence="1" id="KW-0472">Membrane</keyword>
<evidence type="ECO:0000313" key="3">
    <source>
        <dbReference type="Proteomes" id="UP000683925"/>
    </source>
</evidence>
<reference evidence="2" key="1">
    <citation type="submission" date="2021-01" db="EMBL/GenBank/DDBJ databases">
        <authorList>
            <consortium name="Genoscope - CEA"/>
            <person name="William W."/>
        </authorList>
    </citation>
    <scope>NUCLEOTIDE SEQUENCE</scope>
</reference>
<dbReference type="Proteomes" id="UP000683925">
    <property type="component" value="Unassembled WGS sequence"/>
</dbReference>
<keyword evidence="1" id="KW-0812">Transmembrane</keyword>
<keyword evidence="3" id="KW-1185">Reference proteome</keyword>
<feature type="transmembrane region" description="Helical" evidence="1">
    <location>
        <begin position="20"/>
        <end position="38"/>
    </location>
</feature>
<accession>A0A8S1UMG9</accession>
<dbReference type="AlphaFoldDB" id="A0A8S1UMG9"/>
<dbReference type="EMBL" id="CAJJDP010000043">
    <property type="protein sequence ID" value="CAD8163686.1"/>
    <property type="molecule type" value="Genomic_DNA"/>
</dbReference>
<proteinExistence type="predicted"/>
<protein>
    <recommendedName>
        <fullName evidence="4">Transmembrane protein</fullName>
    </recommendedName>
</protein>
<evidence type="ECO:0000313" key="2">
    <source>
        <dbReference type="EMBL" id="CAD8163686.1"/>
    </source>
</evidence>
<evidence type="ECO:0000256" key="1">
    <source>
        <dbReference type="SAM" id="Phobius"/>
    </source>
</evidence>